<evidence type="ECO:0000256" key="1">
    <source>
        <dbReference type="SAM" id="SignalP"/>
    </source>
</evidence>
<feature type="signal peptide" evidence="1">
    <location>
        <begin position="1"/>
        <end position="18"/>
    </location>
</feature>
<accession>A0A9P6PUX2</accession>
<evidence type="ECO:0000313" key="3">
    <source>
        <dbReference type="Proteomes" id="UP000726737"/>
    </source>
</evidence>
<proteinExistence type="predicted"/>
<comment type="caution">
    <text evidence="2">The sequence shown here is derived from an EMBL/GenBank/DDBJ whole genome shotgun (WGS) entry which is preliminary data.</text>
</comment>
<protein>
    <submittedName>
        <fullName evidence="2">Uncharacterized protein</fullName>
    </submittedName>
</protein>
<keyword evidence="1" id="KW-0732">Signal</keyword>
<dbReference type="EMBL" id="JAAAJA010000509">
    <property type="protein sequence ID" value="KAG0252603.1"/>
    <property type="molecule type" value="Genomic_DNA"/>
</dbReference>
<name>A0A9P6PUX2_9FUNG</name>
<sequence>MRFSAIAIISAVVAVASAQTEGYPFTPNGECVAACLVKAGTGLFPNFSSDPNSPYFIESLSYAHDRGTPKYTAFMTASGMCIGGCPKEEQDHYLADNEAKSDWYAANKDTYQSGSGDSPAPTPESAASSAVVAKGLVGAAALMGAIALF</sequence>
<reference evidence="2" key="1">
    <citation type="journal article" date="2020" name="Fungal Divers.">
        <title>Resolving the Mortierellaceae phylogeny through synthesis of multi-gene phylogenetics and phylogenomics.</title>
        <authorList>
            <person name="Vandepol N."/>
            <person name="Liber J."/>
            <person name="Desiro A."/>
            <person name="Na H."/>
            <person name="Kennedy M."/>
            <person name="Barry K."/>
            <person name="Grigoriev I.V."/>
            <person name="Miller A.N."/>
            <person name="O'Donnell K."/>
            <person name="Stajich J.E."/>
            <person name="Bonito G."/>
        </authorList>
    </citation>
    <scope>NUCLEOTIDE SEQUENCE</scope>
    <source>
        <strain evidence="2">KOD948</strain>
    </source>
</reference>
<gene>
    <name evidence="2" type="ORF">BG011_006876</name>
</gene>
<organism evidence="2 3">
    <name type="scientific">Mortierella polycephala</name>
    <dbReference type="NCBI Taxonomy" id="41804"/>
    <lineage>
        <taxon>Eukaryota</taxon>
        <taxon>Fungi</taxon>
        <taxon>Fungi incertae sedis</taxon>
        <taxon>Mucoromycota</taxon>
        <taxon>Mortierellomycotina</taxon>
        <taxon>Mortierellomycetes</taxon>
        <taxon>Mortierellales</taxon>
        <taxon>Mortierellaceae</taxon>
        <taxon>Mortierella</taxon>
    </lineage>
</organism>
<evidence type="ECO:0000313" key="2">
    <source>
        <dbReference type="EMBL" id="KAG0252603.1"/>
    </source>
</evidence>
<keyword evidence="3" id="KW-1185">Reference proteome</keyword>
<dbReference type="AlphaFoldDB" id="A0A9P6PUX2"/>
<dbReference type="Proteomes" id="UP000726737">
    <property type="component" value="Unassembled WGS sequence"/>
</dbReference>
<feature type="chain" id="PRO_5040490891" evidence="1">
    <location>
        <begin position="19"/>
        <end position="149"/>
    </location>
</feature>
<dbReference type="OrthoDB" id="2412648at2759"/>